<dbReference type="Pfam" id="PF13363">
    <property type="entry name" value="BetaGal_dom3"/>
    <property type="match status" value="1"/>
</dbReference>
<feature type="domain" description="Beta-galactosidase" evidence="1">
    <location>
        <begin position="41"/>
        <end position="216"/>
    </location>
</feature>
<organism evidence="2">
    <name type="scientific">Bionectria ochroleuca</name>
    <name type="common">Gliocladium roseum</name>
    <dbReference type="NCBI Taxonomy" id="29856"/>
    <lineage>
        <taxon>Eukaryota</taxon>
        <taxon>Fungi</taxon>
        <taxon>Dikarya</taxon>
        <taxon>Ascomycota</taxon>
        <taxon>Pezizomycotina</taxon>
        <taxon>Sordariomycetes</taxon>
        <taxon>Hypocreomycetidae</taxon>
        <taxon>Hypocreales</taxon>
        <taxon>Bionectriaceae</taxon>
        <taxon>Clonostachys</taxon>
    </lineage>
</organism>
<evidence type="ECO:0000313" key="2">
    <source>
        <dbReference type="EMBL" id="CEO56120.1"/>
    </source>
</evidence>
<dbReference type="EMBL" id="CDPU01000061">
    <property type="protein sequence ID" value="CEO56120.1"/>
    <property type="molecule type" value="Genomic_DNA"/>
</dbReference>
<dbReference type="SMART" id="SM01029">
    <property type="entry name" value="BetaGal_dom2"/>
    <property type="match status" value="1"/>
</dbReference>
<dbReference type="InterPro" id="IPR025972">
    <property type="entry name" value="BetaGal_dom3"/>
</dbReference>
<dbReference type="SUPFAM" id="SSF51011">
    <property type="entry name" value="Glycosyl hydrolase domain"/>
    <property type="match status" value="1"/>
</dbReference>
<gene>
    <name evidence="2" type="ORF">BN869_000012178_1</name>
</gene>
<protein>
    <recommendedName>
        <fullName evidence="1">Beta-galactosidase domain-containing protein</fullName>
    </recommendedName>
</protein>
<name>A0A0B7KMM0_BIOOC</name>
<dbReference type="InterPro" id="IPR037110">
    <property type="entry name" value="Betagal_dom2_sf"/>
</dbReference>
<dbReference type="SUPFAM" id="SSF117100">
    <property type="entry name" value="Beta-galactosidase LacA, domain 3"/>
    <property type="match status" value="1"/>
</dbReference>
<evidence type="ECO:0000259" key="1">
    <source>
        <dbReference type="SMART" id="SM01029"/>
    </source>
</evidence>
<proteinExistence type="predicted"/>
<dbReference type="InterPro" id="IPR018954">
    <property type="entry name" value="Betagal_dom2"/>
</dbReference>
<dbReference type="InterPro" id="IPR036833">
    <property type="entry name" value="BetaGal_dom3_sf"/>
</dbReference>
<accession>A0A0B7KMM0</accession>
<dbReference type="Gene3D" id="2.60.390.10">
    <property type="entry name" value="Beta-galactosidase, domain 3"/>
    <property type="match status" value="1"/>
</dbReference>
<dbReference type="Pfam" id="PF10435">
    <property type="entry name" value="BetaGal_dom2"/>
    <property type="match status" value="1"/>
</dbReference>
<dbReference type="Gene3D" id="2.102.20.10">
    <property type="entry name" value="Beta-galactosidase, domain 2"/>
    <property type="match status" value="1"/>
</dbReference>
<reference evidence="2" key="1">
    <citation type="submission" date="2015-01" db="EMBL/GenBank/DDBJ databases">
        <authorList>
            <person name="Durling Mikael"/>
        </authorList>
    </citation>
    <scope>NUCLEOTIDE SEQUENCE</scope>
</reference>
<sequence>MPWALTTDENGSAIAEGRAVNRGKYSELKLQAQMLKVAPGYLTTNRDNNQTKWAESEGVEIGASLNQNTAYGQFFIARQEDLNSNQTIKYTLNLPTSRGAFSIPQLGGKLSLHGRDSKIHVTDFDVGGTNVSYSTAEIFTWKQFRGYGYNVLVVCAGPDELHEIAMEHIKGKEVELIQGSSLRFQKVAGYVVFQYNTTAERQIAQHESGRNSAYNYWVTDLSEASGKGLPPSYGTSLMNSESLIIKGPYLSRSARIEDQSIHISADFNCTKSSLR</sequence>
<dbReference type="AlphaFoldDB" id="A0A0B7KMM0"/>